<evidence type="ECO:0000313" key="1">
    <source>
        <dbReference type="EMBL" id="ACV37001.1"/>
    </source>
</evidence>
<accession>C7RKT1</accession>
<reference evidence="1" key="2">
    <citation type="submission" date="2009-09" db="EMBL/GenBank/DDBJ databases">
        <title>Complete sequence of chromosome of Candidatus Accumulibacter phosphatis clade IIA str. UW-1.</title>
        <authorList>
            <consortium name="US DOE Joint Genome Institute"/>
            <person name="Martin H.G."/>
            <person name="Ivanova N."/>
            <person name="Kunin V."/>
            <person name="Warnecke F."/>
            <person name="Barry K."/>
            <person name="He S."/>
            <person name="Salamov A."/>
            <person name="Szeto E."/>
            <person name="Dalin E."/>
            <person name="Pangilinan J.L."/>
            <person name="Lapidus A."/>
            <person name="Lowry S."/>
            <person name="Kyrpides N.C."/>
            <person name="McMahon K.D."/>
            <person name="Hugenholtz P."/>
        </authorList>
    </citation>
    <scope>NUCLEOTIDE SEQUENCE [LARGE SCALE GENOMIC DNA]</scope>
    <source>
        <strain evidence="1">UW-1</strain>
    </source>
</reference>
<gene>
    <name evidence="1" type="ordered locus">CAP2UW1_3751</name>
</gene>
<dbReference type="EMBL" id="CP001715">
    <property type="protein sequence ID" value="ACV37001.1"/>
    <property type="molecule type" value="Genomic_DNA"/>
</dbReference>
<dbReference type="KEGG" id="app:CAP2UW1_3751"/>
<sequence>MKQRRVQGAKRRGKASFGVHGMVEHIRQDDVGCCAQGKHLSVMQAG</sequence>
<dbReference type="HOGENOM" id="CLU_3178864_0_0_4"/>
<protein>
    <submittedName>
        <fullName evidence="1">Uncharacterized protein</fullName>
    </submittedName>
</protein>
<name>C7RKT1_ACCRE</name>
<organism evidence="1">
    <name type="scientific">Accumulibacter regalis</name>
    <dbReference type="NCBI Taxonomy" id="522306"/>
    <lineage>
        <taxon>Bacteria</taxon>
        <taxon>Pseudomonadati</taxon>
        <taxon>Pseudomonadota</taxon>
        <taxon>Betaproteobacteria</taxon>
        <taxon>Candidatus Accumulibacter</taxon>
    </lineage>
</organism>
<dbReference type="AlphaFoldDB" id="C7RKT1"/>
<dbReference type="STRING" id="522306.CAP2UW1_3751"/>
<proteinExistence type="predicted"/>
<reference evidence="1" key="1">
    <citation type="submission" date="2009-08" db="EMBL/GenBank/DDBJ databases">
        <authorList>
            <consortium name="US DOE Joint Genome Institute"/>
            <person name="Lucas S."/>
            <person name="Copeland A."/>
            <person name="Lapidus A."/>
            <person name="Glavina del Rio T."/>
            <person name="Dalin E."/>
            <person name="Tice H."/>
            <person name="Bruce D."/>
            <person name="Barry K."/>
            <person name="Pitluck S."/>
            <person name="Lowry S."/>
            <person name="Larimer F."/>
            <person name="Land M."/>
            <person name="Hauser L."/>
            <person name="Kyrpides N."/>
            <person name="Ivanova N."/>
            <person name="McMahon K.D."/>
            <person name="Hugenholtz P."/>
        </authorList>
    </citation>
    <scope>NUCLEOTIDE SEQUENCE</scope>
    <source>
        <strain evidence="1">UW-1</strain>
    </source>
</reference>